<comment type="caution">
    <text evidence="3">The sequence shown here is derived from an EMBL/GenBank/DDBJ whole genome shotgun (WGS) entry which is preliminary data.</text>
</comment>
<feature type="chain" id="PRO_5042480953" description="Lipoprotein" evidence="2">
    <location>
        <begin position="21"/>
        <end position="152"/>
    </location>
</feature>
<organism evidence="3 4">
    <name type="scientific">Streptomyces europaeiscabiei</name>
    <dbReference type="NCBI Taxonomy" id="146819"/>
    <lineage>
        <taxon>Bacteria</taxon>
        <taxon>Bacillati</taxon>
        <taxon>Actinomycetota</taxon>
        <taxon>Actinomycetes</taxon>
        <taxon>Kitasatosporales</taxon>
        <taxon>Streptomycetaceae</taxon>
        <taxon>Streptomyces</taxon>
    </lineage>
</organism>
<dbReference type="RefSeq" id="WP_037703402.1">
    <property type="nucleotide sequence ID" value="NZ_JARAWN010000352.1"/>
</dbReference>
<name>A0AAJ2UQI5_9ACTN</name>
<evidence type="ECO:0000313" key="3">
    <source>
        <dbReference type="EMBL" id="MDX3135016.1"/>
    </source>
</evidence>
<evidence type="ECO:0008006" key="5">
    <source>
        <dbReference type="Google" id="ProtNLM"/>
    </source>
</evidence>
<dbReference type="Proteomes" id="UP001273589">
    <property type="component" value="Unassembled WGS sequence"/>
</dbReference>
<protein>
    <recommendedName>
        <fullName evidence="5">Lipoprotein</fullName>
    </recommendedName>
</protein>
<feature type="region of interest" description="Disordered" evidence="1">
    <location>
        <begin position="20"/>
        <end position="56"/>
    </location>
</feature>
<accession>A0AAJ2UQI5</accession>
<feature type="compositionally biased region" description="Low complexity" evidence="1">
    <location>
        <begin position="35"/>
        <end position="52"/>
    </location>
</feature>
<dbReference type="PROSITE" id="PS51257">
    <property type="entry name" value="PROKAR_LIPOPROTEIN"/>
    <property type="match status" value="1"/>
</dbReference>
<feature type="signal peptide" evidence="2">
    <location>
        <begin position="1"/>
        <end position="20"/>
    </location>
</feature>
<evidence type="ECO:0000313" key="4">
    <source>
        <dbReference type="Proteomes" id="UP001273589"/>
    </source>
</evidence>
<reference evidence="3" key="1">
    <citation type="journal article" date="2023" name="Microb. Genom.">
        <title>Mesoterricola silvestris gen. nov., sp. nov., Mesoterricola sediminis sp. nov., Geothrix oryzae sp. nov., Geothrix edaphica sp. nov., Geothrix rubra sp. nov., and Geothrix limicola sp. nov., six novel members of Acidobacteriota isolated from soils.</title>
        <authorList>
            <person name="Weisberg A.J."/>
            <person name="Pearce E."/>
            <person name="Kramer C.G."/>
            <person name="Chang J.H."/>
            <person name="Clarke C.R."/>
        </authorList>
    </citation>
    <scope>NUCLEOTIDE SEQUENCE</scope>
    <source>
        <strain evidence="3">ND06-05F</strain>
    </source>
</reference>
<proteinExistence type="predicted"/>
<gene>
    <name evidence="3" type="ORF">PV367_35690</name>
</gene>
<evidence type="ECO:0000256" key="1">
    <source>
        <dbReference type="SAM" id="MobiDB-lite"/>
    </source>
</evidence>
<evidence type="ECO:0000256" key="2">
    <source>
        <dbReference type="SAM" id="SignalP"/>
    </source>
</evidence>
<sequence>MRTRATVLLAATLLALTACTSDDEPGSADGEPSVSAKPSASAEQPSSAPGPADTAGLEAAVREYTAAYFANKPDSTYGMLSARCKERITRAGMAALTERAVGDYGPQDVKRFEVDEMSGDVARVSYGVGMPKFDQKQEPWTREAGVWRYDDC</sequence>
<keyword evidence="2" id="KW-0732">Signal</keyword>
<dbReference type="AlphaFoldDB" id="A0AAJ2UQI5"/>
<dbReference type="EMBL" id="JARAWN010000352">
    <property type="protein sequence ID" value="MDX3135016.1"/>
    <property type="molecule type" value="Genomic_DNA"/>
</dbReference>